<proteinExistence type="predicted"/>
<dbReference type="AlphaFoldDB" id="A0AAX1UHN0"/>
<sequence length="80" mass="8220">MRLALILATMAALAGCTAFPEVEARTSRADEPAPPLLPLDELLARAGTPTVTPETQASLEARAAALRARAASLQSAPAEP</sequence>
<name>A0AAX1UHN0_CERSP</name>
<accession>A0AAX1UHN0</accession>
<reference evidence="1 2" key="1">
    <citation type="submission" date="2018-08" db="EMBL/GenBank/DDBJ databases">
        <title>Draft genome sequence of Rhodobacter sphaeroides FY.</title>
        <authorList>
            <person name="Rayyan A."/>
            <person name="Meyer T.E."/>
            <person name="Kyndt J.A."/>
        </authorList>
    </citation>
    <scope>NUCLEOTIDE SEQUENCE [LARGE SCALE GENOMIC DNA]</scope>
    <source>
        <strain evidence="1 2">FY</strain>
    </source>
</reference>
<evidence type="ECO:0000313" key="2">
    <source>
        <dbReference type="Proteomes" id="UP000266305"/>
    </source>
</evidence>
<evidence type="ECO:0008006" key="3">
    <source>
        <dbReference type="Google" id="ProtNLM"/>
    </source>
</evidence>
<dbReference type="RefSeq" id="WP_119000999.1">
    <property type="nucleotide sequence ID" value="NZ_QWGP01000026.1"/>
</dbReference>
<comment type="caution">
    <text evidence="1">The sequence shown here is derived from an EMBL/GenBank/DDBJ whole genome shotgun (WGS) entry which is preliminary data.</text>
</comment>
<dbReference type="EMBL" id="QWGP01000026">
    <property type="protein sequence ID" value="RHZ92169.1"/>
    <property type="molecule type" value="Genomic_DNA"/>
</dbReference>
<protein>
    <recommendedName>
        <fullName evidence="3">DUF3035 domain-containing protein</fullName>
    </recommendedName>
</protein>
<organism evidence="1 2">
    <name type="scientific">Cereibacter sphaeroides</name>
    <name type="common">Rhodobacter sphaeroides</name>
    <dbReference type="NCBI Taxonomy" id="1063"/>
    <lineage>
        <taxon>Bacteria</taxon>
        <taxon>Pseudomonadati</taxon>
        <taxon>Pseudomonadota</taxon>
        <taxon>Alphaproteobacteria</taxon>
        <taxon>Rhodobacterales</taxon>
        <taxon>Paracoccaceae</taxon>
        <taxon>Cereibacter</taxon>
    </lineage>
</organism>
<evidence type="ECO:0000313" key="1">
    <source>
        <dbReference type="EMBL" id="RHZ92169.1"/>
    </source>
</evidence>
<dbReference type="Proteomes" id="UP000266305">
    <property type="component" value="Unassembled WGS sequence"/>
</dbReference>
<dbReference type="PROSITE" id="PS51257">
    <property type="entry name" value="PROKAR_LIPOPROTEIN"/>
    <property type="match status" value="1"/>
</dbReference>
<gene>
    <name evidence="1" type="ORF">D1114_18255</name>
</gene>